<organism evidence="3 4">
    <name type="scientific">Staphylotrichum tortipilum</name>
    <dbReference type="NCBI Taxonomy" id="2831512"/>
    <lineage>
        <taxon>Eukaryota</taxon>
        <taxon>Fungi</taxon>
        <taxon>Dikarya</taxon>
        <taxon>Ascomycota</taxon>
        <taxon>Pezizomycotina</taxon>
        <taxon>Sordariomycetes</taxon>
        <taxon>Sordariomycetidae</taxon>
        <taxon>Sordariales</taxon>
        <taxon>Chaetomiaceae</taxon>
        <taxon>Staphylotrichum</taxon>
    </lineage>
</organism>
<comment type="similarity">
    <text evidence="1">Belongs to the FAD-binding monooxygenase family.</text>
</comment>
<evidence type="ECO:0000256" key="2">
    <source>
        <dbReference type="SAM" id="MobiDB-lite"/>
    </source>
</evidence>
<dbReference type="InterPro" id="IPR051209">
    <property type="entry name" value="FAD-bind_Monooxygenase_sf"/>
</dbReference>
<sequence>MTGWARWQKENLASIDPKAAAIRDFMEQKEAFMKHTVWETSCESWYKNPKTGKMTGKITALWPGSTPHYMEALASPRYDDYDITYQGNRFAYLGNGFSQTELDPNADPTCYIRERDDGESLSRPLQSTFNAKSSAKLLEAPPRETM</sequence>
<evidence type="ECO:0000313" key="3">
    <source>
        <dbReference type="EMBL" id="KAK3900344.1"/>
    </source>
</evidence>
<dbReference type="PANTHER" id="PTHR42877:SF8">
    <property type="entry name" value="MONOOXYGENASE"/>
    <property type="match status" value="1"/>
</dbReference>
<dbReference type="AlphaFoldDB" id="A0AAN6MHK0"/>
<dbReference type="PANTHER" id="PTHR42877">
    <property type="entry name" value="L-ORNITHINE N(5)-MONOOXYGENASE-RELATED"/>
    <property type="match status" value="1"/>
</dbReference>
<reference evidence="3" key="2">
    <citation type="submission" date="2023-05" db="EMBL/GenBank/DDBJ databases">
        <authorList>
            <consortium name="Lawrence Berkeley National Laboratory"/>
            <person name="Steindorff A."/>
            <person name="Hensen N."/>
            <person name="Bonometti L."/>
            <person name="Westerberg I."/>
            <person name="Brannstrom I.O."/>
            <person name="Guillou S."/>
            <person name="Cros-Aarteil S."/>
            <person name="Calhoun S."/>
            <person name="Haridas S."/>
            <person name="Kuo A."/>
            <person name="Mondo S."/>
            <person name="Pangilinan J."/>
            <person name="Riley R."/>
            <person name="Labutti K."/>
            <person name="Andreopoulos B."/>
            <person name="Lipzen A."/>
            <person name="Chen C."/>
            <person name="Yanf M."/>
            <person name="Daum C."/>
            <person name="Ng V."/>
            <person name="Clum A."/>
            <person name="Ohm R."/>
            <person name="Martin F."/>
            <person name="Silar P."/>
            <person name="Natvig D."/>
            <person name="Lalanne C."/>
            <person name="Gautier V."/>
            <person name="Ament-Velasquez S.L."/>
            <person name="Kruys A."/>
            <person name="Hutchinson M.I."/>
            <person name="Powell A.J."/>
            <person name="Barry K."/>
            <person name="Miller A.N."/>
            <person name="Grigoriev I.V."/>
            <person name="Debuchy R."/>
            <person name="Gladieux P."/>
            <person name="Thoren M.H."/>
            <person name="Johannesson H."/>
        </authorList>
    </citation>
    <scope>NUCLEOTIDE SEQUENCE</scope>
    <source>
        <strain evidence="3">CBS 103.79</strain>
    </source>
</reference>
<dbReference type="Proteomes" id="UP001303889">
    <property type="component" value="Unassembled WGS sequence"/>
</dbReference>
<keyword evidence="4" id="KW-1185">Reference proteome</keyword>
<dbReference type="InterPro" id="IPR036188">
    <property type="entry name" value="FAD/NAD-bd_sf"/>
</dbReference>
<evidence type="ECO:0000313" key="4">
    <source>
        <dbReference type="Proteomes" id="UP001303889"/>
    </source>
</evidence>
<feature type="region of interest" description="Disordered" evidence="2">
    <location>
        <begin position="103"/>
        <end position="126"/>
    </location>
</feature>
<evidence type="ECO:0000256" key="1">
    <source>
        <dbReference type="ARBA" id="ARBA00010139"/>
    </source>
</evidence>
<proteinExistence type="inferred from homology"/>
<comment type="caution">
    <text evidence="3">The sequence shown here is derived from an EMBL/GenBank/DDBJ whole genome shotgun (WGS) entry which is preliminary data.</text>
</comment>
<accession>A0AAN6MHK0</accession>
<reference evidence="3" key="1">
    <citation type="journal article" date="2023" name="Mol. Phylogenet. Evol.">
        <title>Genome-scale phylogeny and comparative genomics of the fungal order Sordariales.</title>
        <authorList>
            <person name="Hensen N."/>
            <person name="Bonometti L."/>
            <person name="Westerberg I."/>
            <person name="Brannstrom I.O."/>
            <person name="Guillou S."/>
            <person name="Cros-Aarteil S."/>
            <person name="Calhoun S."/>
            <person name="Haridas S."/>
            <person name="Kuo A."/>
            <person name="Mondo S."/>
            <person name="Pangilinan J."/>
            <person name="Riley R."/>
            <person name="LaButti K."/>
            <person name="Andreopoulos B."/>
            <person name="Lipzen A."/>
            <person name="Chen C."/>
            <person name="Yan M."/>
            <person name="Daum C."/>
            <person name="Ng V."/>
            <person name="Clum A."/>
            <person name="Steindorff A."/>
            <person name="Ohm R.A."/>
            <person name="Martin F."/>
            <person name="Silar P."/>
            <person name="Natvig D.O."/>
            <person name="Lalanne C."/>
            <person name="Gautier V."/>
            <person name="Ament-Velasquez S.L."/>
            <person name="Kruys A."/>
            <person name="Hutchinson M.I."/>
            <person name="Powell A.J."/>
            <person name="Barry K."/>
            <person name="Miller A.N."/>
            <person name="Grigoriev I.V."/>
            <person name="Debuchy R."/>
            <person name="Gladieux P."/>
            <person name="Hiltunen Thoren M."/>
            <person name="Johannesson H."/>
        </authorList>
    </citation>
    <scope>NUCLEOTIDE SEQUENCE</scope>
    <source>
        <strain evidence="3">CBS 103.79</strain>
    </source>
</reference>
<dbReference type="EMBL" id="MU855680">
    <property type="protein sequence ID" value="KAK3900344.1"/>
    <property type="molecule type" value="Genomic_DNA"/>
</dbReference>
<protein>
    <submittedName>
        <fullName evidence="3">Uncharacterized protein</fullName>
    </submittedName>
</protein>
<gene>
    <name evidence="3" type="ORF">C8A05DRAFT_36021</name>
</gene>
<dbReference type="Gene3D" id="3.50.50.60">
    <property type="entry name" value="FAD/NAD(P)-binding domain"/>
    <property type="match status" value="1"/>
</dbReference>
<name>A0AAN6MHK0_9PEZI</name>